<feature type="compositionally biased region" description="Basic and acidic residues" evidence="1">
    <location>
        <begin position="41"/>
        <end position="53"/>
    </location>
</feature>
<dbReference type="NCBIfam" id="TIGR04360">
    <property type="entry name" value="other_trbK"/>
    <property type="match status" value="1"/>
</dbReference>
<dbReference type="Pfam" id="PF20084">
    <property type="entry name" value="TrbK"/>
    <property type="match status" value="1"/>
</dbReference>
<accession>A0A4R3LSX5</accession>
<keyword evidence="2" id="KW-0812">Transmembrane</keyword>
<organism evidence="3 4">
    <name type="scientific">Aquabacter spiritensis</name>
    <dbReference type="NCBI Taxonomy" id="933073"/>
    <lineage>
        <taxon>Bacteria</taxon>
        <taxon>Pseudomonadati</taxon>
        <taxon>Pseudomonadota</taxon>
        <taxon>Alphaproteobacteria</taxon>
        <taxon>Hyphomicrobiales</taxon>
        <taxon>Xanthobacteraceae</taxon>
        <taxon>Aquabacter</taxon>
    </lineage>
</organism>
<evidence type="ECO:0000256" key="1">
    <source>
        <dbReference type="SAM" id="MobiDB-lite"/>
    </source>
</evidence>
<dbReference type="RefSeq" id="WP_132032753.1">
    <property type="nucleotide sequence ID" value="NZ_SMAI01000009.1"/>
</dbReference>
<gene>
    <name evidence="3" type="ORF">EDC64_109182</name>
</gene>
<evidence type="ECO:0000256" key="2">
    <source>
        <dbReference type="SAM" id="Phobius"/>
    </source>
</evidence>
<keyword evidence="4" id="KW-1185">Reference proteome</keyword>
<sequence length="89" mass="9701">MHGAMLARLGAVIFVAIAGTVAVLEMSREEKAAEPSPSRTVKAERDPLRDEQRQCQQLGEAAAQDAACLKVWAQTRDRFLGRPAPNEGR</sequence>
<name>A0A4R3LSX5_9HYPH</name>
<evidence type="ECO:0000313" key="4">
    <source>
        <dbReference type="Proteomes" id="UP000294664"/>
    </source>
</evidence>
<protein>
    <submittedName>
        <fullName evidence="3">Conjugative transfer region protein TrbK</fullName>
    </submittedName>
</protein>
<dbReference type="Proteomes" id="UP000294664">
    <property type="component" value="Unassembled WGS sequence"/>
</dbReference>
<dbReference type="OrthoDB" id="9815800at2"/>
<feature type="transmembrane region" description="Helical" evidence="2">
    <location>
        <begin position="6"/>
        <end position="24"/>
    </location>
</feature>
<keyword evidence="2" id="KW-1133">Transmembrane helix</keyword>
<dbReference type="InterPro" id="IPR027587">
    <property type="entry name" value="TrbK"/>
</dbReference>
<proteinExistence type="predicted"/>
<feature type="region of interest" description="Disordered" evidence="1">
    <location>
        <begin position="27"/>
        <end position="59"/>
    </location>
</feature>
<dbReference type="AlphaFoldDB" id="A0A4R3LSX5"/>
<comment type="caution">
    <text evidence="3">The sequence shown here is derived from an EMBL/GenBank/DDBJ whole genome shotgun (WGS) entry which is preliminary data.</text>
</comment>
<keyword evidence="2" id="KW-0472">Membrane</keyword>
<evidence type="ECO:0000313" key="3">
    <source>
        <dbReference type="EMBL" id="TCT03632.1"/>
    </source>
</evidence>
<dbReference type="EMBL" id="SMAI01000009">
    <property type="protein sequence ID" value="TCT03632.1"/>
    <property type="molecule type" value="Genomic_DNA"/>
</dbReference>
<reference evidence="3 4" key="1">
    <citation type="submission" date="2019-03" db="EMBL/GenBank/DDBJ databases">
        <title>Genomic Encyclopedia of Type Strains, Phase IV (KMG-IV): sequencing the most valuable type-strain genomes for metagenomic binning, comparative biology and taxonomic classification.</title>
        <authorList>
            <person name="Goeker M."/>
        </authorList>
    </citation>
    <scope>NUCLEOTIDE SEQUENCE [LARGE SCALE GENOMIC DNA]</scope>
    <source>
        <strain evidence="3 4">DSM 9035</strain>
    </source>
</reference>